<accession>A0A0F9B1A7</accession>
<name>A0A0F9B1A7_9ZZZZ</name>
<dbReference type="EMBL" id="LAZR01040069">
    <property type="protein sequence ID" value="KKL15425.1"/>
    <property type="molecule type" value="Genomic_DNA"/>
</dbReference>
<gene>
    <name evidence="1" type="ORF">LCGC14_2505720</name>
</gene>
<proteinExistence type="predicted"/>
<organism evidence="1">
    <name type="scientific">marine sediment metagenome</name>
    <dbReference type="NCBI Taxonomy" id="412755"/>
    <lineage>
        <taxon>unclassified sequences</taxon>
        <taxon>metagenomes</taxon>
        <taxon>ecological metagenomes</taxon>
    </lineage>
</organism>
<sequence>MSGASWVNSIWTLVAPLSSILAISTGKIGRIWDEGFDSKIGAETATVLVLDSKPYAFCYLRLIVKPELLIVGEILGWAGKTVWWNSKIMEETMEIERVGASFVNYNTMGRPMIS</sequence>
<dbReference type="AlphaFoldDB" id="A0A0F9B1A7"/>
<reference evidence="1" key="1">
    <citation type="journal article" date="2015" name="Nature">
        <title>Complex archaea that bridge the gap between prokaryotes and eukaryotes.</title>
        <authorList>
            <person name="Spang A."/>
            <person name="Saw J.H."/>
            <person name="Jorgensen S.L."/>
            <person name="Zaremba-Niedzwiedzka K."/>
            <person name="Martijn J."/>
            <person name="Lind A.E."/>
            <person name="van Eijk R."/>
            <person name="Schleper C."/>
            <person name="Guy L."/>
            <person name="Ettema T.J."/>
        </authorList>
    </citation>
    <scope>NUCLEOTIDE SEQUENCE</scope>
</reference>
<evidence type="ECO:0000313" key="1">
    <source>
        <dbReference type="EMBL" id="KKL15425.1"/>
    </source>
</evidence>
<comment type="caution">
    <text evidence="1">The sequence shown here is derived from an EMBL/GenBank/DDBJ whole genome shotgun (WGS) entry which is preliminary data.</text>
</comment>
<protein>
    <submittedName>
        <fullName evidence="1">Uncharacterized protein</fullName>
    </submittedName>
</protein>